<evidence type="ECO:0000313" key="2">
    <source>
        <dbReference type="EMBL" id="MBD7951822.1"/>
    </source>
</evidence>
<organism evidence="2 3">
    <name type="scientific">Oerskovia rustica</name>
    <dbReference type="NCBI Taxonomy" id="2762237"/>
    <lineage>
        <taxon>Bacteria</taxon>
        <taxon>Bacillati</taxon>
        <taxon>Actinomycetota</taxon>
        <taxon>Actinomycetes</taxon>
        <taxon>Micrococcales</taxon>
        <taxon>Cellulomonadaceae</taxon>
        <taxon>Oerskovia</taxon>
    </lineage>
</organism>
<keyword evidence="3" id="KW-1185">Reference proteome</keyword>
<accession>A0ABR8RW39</accession>
<dbReference type="EMBL" id="JACSQQ010000031">
    <property type="protein sequence ID" value="MBD7951822.1"/>
    <property type="molecule type" value="Genomic_DNA"/>
</dbReference>
<dbReference type="Proteomes" id="UP000641803">
    <property type="component" value="Unassembled WGS sequence"/>
</dbReference>
<keyword evidence="1" id="KW-0812">Transmembrane</keyword>
<evidence type="ECO:0000256" key="1">
    <source>
        <dbReference type="SAM" id="Phobius"/>
    </source>
</evidence>
<keyword evidence="1" id="KW-0472">Membrane</keyword>
<sequence length="98" mass="10937">MNEVRFVGDTTLARRTAWVVTAAGCVPLLLAGIAVMAWQLAQTNDWQTGMRSFHTGDPFPWFWVVPSVALSAWLTVLAIRAWRRVRGLVAHDRSRSSA</sequence>
<proteinExistence type="predicted"/>
<comment type="caution">
    <text evidence="2">The sequence shown here is derived from an EMBL/GenBank/DDBJ whole genome shotgun (WGS) entry which is preliminary data.</text>
</comment>
<feature type="transmembrane region" description="Helical" evidence="1">
    <location>
        <begin position="61"/>
        <end position="79"/>
    </location>
</feature>
<keyword evidence="1" id="KW-1133">Transmembrane helix</keyword>
<dbReference type="RefSeq" id="WP_191797100.1">
    <property type="nucleotide sequence ID" value="NZ_JACSQQ010000031.1"/>
</dbReference>
<protein>
    <submittedName>
        <fullName evidence="2">Uncharacterized protein</fullName>
    </submittedName>
</protein>
<gene>
    <name evidence="2" type="ORF">H9652_15570</name>
</gene>
<reference evidence="2 3" key="1">
    <citation type="submission" date="2020-08" db="EMBL/GenBank/DDBJ databases">
        <title>A Genomic Blueprint of the Chicken Gut Microbiome.</title>
        <authorList>
            <person name="Gilroy R."/>
            <person name="Ravi A."/>
            <person name="Getino M."/>
            <person name="Pursley I."/>
            <person name="Horton D.L."/>
            <person name="Alikhan N.-F."/>
            <person name="Baker D."/>
            <person name="Gharbi K."/>
            <person name="Hall N."/>
            <person name="Watson M."/>
            <person name="Adriaenssens E.M."/>
            <person name="Foster-Nyarko E."/>
            <person name="Jarju S."/>
            <person name="Secka A."/>
            <person name="Antonio M."/>
            <person name="Oren A."/>
            <person name="Chaudhuri R."/>
            <person name="La Ragione R.M."/>
            <person name="Hildebrand F."/>
            <person name="Pallen M.J."/>
        </authorList>
    </citation>
    <scope>NUCLEOTIDE SEQUENCE [LARGE SCALE GENOMIC DNA]</scope>
    <source>
        <strain evidence="2 3">Sa4CUA1</strain>
    </source>
</reference>
<name>A0ABR8RW39_9CELL</name>
<evidence type="ECO:0000313" key="3">
    <source>
        <dbReference type="Proteomes" id="UP000641803"/>
    </source>
</evidence>
<feature type="transmembrane region" description="Helical" evidence="1">
    <location>
        <begin position="16"/>
        <end position="41"/>
    </location>
</feature>